<dbReference type="Gene3D" id="3.40.630.30">
    <property type="match status" value="1"/>
</dbReference>
<dbReference type="InterPro" id="IPR000182">
    <property type="entry name" value="GNAT_dom"/>
</dbReference>
<name>A0A165JMR4_EXIGL</name>
<dbReference type="SUPFAM" id="SSF55729">
    <property type="entry name" value="Acyl-CoA N-acyltransferases (Nat)"/>
    <property type="match status" value="1"/>
</dbReference>
<keyword evidence="3" id="KW-1185">Reference proteome</keyword>
<dbReference type="InterPro" id="IPR016181">
    <property type="entry name" value="Acyl_CoA_acyltransferase"/>
</dbReference>
<dbReference type="Proteomes" id="UP000077266">
    <property type="component" value="Unassembled WGS sequence"/>
</dbReference>
<sequence>MAAKSSVRVIKGLSDPTRERVVDVLAAAYENEIVLVNAFAGDRTFIRPFVAACAKLSEAAGGLHVLGLTDDRVDAVALWFPPGRELEPTQESGWFDVLDKLARDAPDVHAWWEPLLKSQNEVVDKLYGSQAEKDSWFLWCIAVDPSLQRRGLGSQLMQHVITEANNTQTMILVEGAKQGSGFYEKNGLVQVGQVIAQSPRGSSWEQVIMAYVPEKA</sequence>
<evidence type="ECO:0000259" key="1">
    <source>
        <dbReference type="PROSITE" id="PS51186"/>
    </source>
</evidence>
<dbReference type="EMBL" id="KV425963">
    <property type="protein sequence ID" value="KZV95074.1"/>
    <property type="molecule type" value="Genomic_DNA"/>
</dbReference>
<accession>A0A165JMR4</accession>
<feature type="domain" description="N-acetyltransferase" evidence="1">
    <location>
        <begin position="81"/>
        <end position="214"/>
    </location>
</feature>
<dbReference type="GO" id="GO:0016747">
    <property type="term" value="F:acyltransferase activity, transferring groups other than amino-acyl groups"/>
    <property type="evidence" value="ECO:0007669"/>
    <property type="project" value="InterPro"/>
</dbReference>
<evidence type="ECO:0000313" key="3">
    <source>
        <dbReference type="Proteomes" id="UP000077266"/>
    </source>
</evidence>
<dbReference type="AlphaFoldDB" id="A0A165JMR4"/>
<dbReference type="InterPro" id="IPR052523">
    <property type="entry name" value="Trichothecene_AcTrans"/>
</dbReference>
<dbReference type="PANTHER" id="PTHR42791:SF1">
    <property type="entry name" value="N-ACETYLTRANSFERASE DOMAIN-CONTAINING PROTEIN"/>
    <property type="match status" value="1"/>
</dbReference>
<dbReference type="CDD" id="cd04301">
    <property type="entry name" value="NAT_SF"/>
    <property type="match status" value="1"/>
</dbReference>
<proteinExistence type="predicted"/>
<dbReference type="PROSITE" id="PS51186">
    <property type="entry name" value="GNAT"/>
    <property type="match status" value="1"/>
</dbReference>
<gene>
    <name evidence="2" type="ORF">EXIGLDRAFT_834546</name>
</gene>
<evidence type="ECO:0000313" key="2">
    <source>
        <dbReference type="EMBL" id="KZV95074.1"/>
    </source>
</evidence>
<dbReference type="InParanoid" id="A0A165JMR4"/>
<dbReference type="Pfam" id="PF13508">
    <property type="entry name" value="Acetyltransf_7"/>
    <property type="match status" value="1"/>
</dbReference>
<dbReference type="OrthoDB" id="2896281at2759"/>
<dbReference type="PANTHER" id="PTHR42791">
    <property type="entry name" value="GNAT FAMILY ACETYLTRANSFERASE"/>
    <property type="match status" value="1"/>
</dbReference>
<protein>
    <recommendedName>
        <fullName evidence="1">N-acetyltransferase domain-containing protein</fullName>
    </recommendedName>
</protein>
<organism evidence="2 3">
    <name type="scientific">Exidia glandulosa HHB12029</name>
    <dbReference type="NCBI Taxonomy" id="1314781"/>
    <lineage>
        <taxon>Eukaryota</taxon>
        <taxon>Fungi</taxon>
        <taxon>Dikarya</taxon>
        <taxon>Basidiomycota</taxon>
        <taxon>Agaricomycotina</taxon>
        <taxon>Agaricomycetes</taxon>
        <taxon>Auriculariales</taxon>
        <taxon>Exidiaceae</taxon>
        <taxon>Exidia</taxon>
    </lineage>
</organism>
<reference evidence="2 3" key="1">
    <citation type="journal article" date="2016" name="Mol. Biol. Evol.">
        <title>Comparative Genomics of Early-Diverging Mushroom-Forming Fungi Provides Insights into the Origins of Lignocellulose Decay Capabilities.</title>
        <authorList>
            <person name="Nagy L.G."/>
            <person name="Riley R."/>
            <person name="Tritt A."/>
            <person name="Adam C."/>
            <person name="Daum C."/>
            <person name="Floudas D."/>
            <person name="Sun H."/>
            <person name="Yadav J.S."/>
            <person name="Pangilinan J."/>
            <person name="Larsson K.H."/>
            <person name="Matsuura K."/>
            <person name="Barry K."/>
            <person name="Labutti K."/>
            <person name="Kuo R."/>
            <person name="Ohm R.A."/>
            <person name="Bhattacharya S.S."/>
            <person name="Shirouzu T."/>
            <person name="Yoshinaga Y."/>
            <person name="Martin F.M."/>
            <person name="Grigoriev I.V."/>
            <person name="Hibbett D.S."/>
        </authorList>
    </citation>
    <scope>NUCLEOTIDE SEQUENCE [LARGE SCALE GENOMIC DNA]</scope>
    <source>
        <strain evidence="2 3">HHB12029</strain>
    </source>
</reference>